<dbReference type="Pfam" id="PF01553">
    <property type="entry name" value="Acyltransferase"/>
    <property type="match status" value="1"/>
</dbReference>
<evidence type="ECO:0000313" key="4">
    <source>
        <dbReference type="EMBL" id="VFU14164.1"/>
    </source>
</evidence>
<reference evidence="4" key="1">
    <citation type="submission" date="2019-03" db="EMBL/GenBank/DDBJ databases">
        <authorList>
            <person name="Hao L."/>
        </authorList>
    </citation>
    <scope>NUCLEOTIDE SEQUENCE</scope>
</reference>
<dbReference type="GO" id="GO:0003841">
    <property type="term" value="F:1-acylglycerol-3-phosphate O-acyltransferase activity"/>
    <property type="evidence" value="ECO:0007669"/>
    <property type="project" value="TreeGrafter"/>
</dbReference>
<feature type="domain" description="Phospholipid/glycerol acyltransferase" evidence="3">
    <location>
        <begin position="250"/>
        <end position="362"/>
    </location>
</feature>
<sequence length="420" mass="47871">MITDILYRCPSCGSFEWMDGSRCVHCRASVQVVSRTEVLINGEKNTISHWYRRILSFDLPPDDTGPIMQSGRVVLSREATGGTYRGFAGVIATRFTRAVCDEGVITLKSDGLRFLGDKETLEIPIEDLIAITIESNTVILTSRTSGILFFDFLHESGKKWEDCIRRCLERFHAPRKIAEFYPRLRFEDDFREKPARAGGHRNLSVPAKRHYRFDTSLLLPVVRIIARPVIKSLFSVDIKGLENIPEKGPAVLLSNHTSFMDSLILGVFPRRNIWFMAKNSEYRGRLLTWALRHARSFPVRRYTIDTQAVRNAVRVINQGHILGIYPEGERTWDNTMLPFRTGTIRLVLALGKPVIPVGISGAYELMPRWTSSIKRSPVRIRIGAPLMFDHIPVPQQTRADITEAERVLRTHIQHLSGENH</sequence>
<keyword evidence="2 4" id="KW-0012">Acyltransferase</keyword>
<evidence type="ECO:0000256" key="2">
    <source>
        <dbReference type="ARBA" id="ARBA00023315"/>
    </source>
</evidence>
<protein>
    <submittedName>
        <fullName evidence="4">1-acyl-sn-glycerol-3-phosphate acyltransferase</fullName>
        <ecNumber evidence="4">2.3.1.-</ecNumber>
    </submittedName>
</protein>
<dbReference type="EMBL" id="CAADRM010000088">
    <property type="protein sequence ID" value="VFU14164.1"/>
    <property type="molecule type" value="Genomic_DNA"/>
</dbReference>
<dbReference type="GO" id="GO:0006654">
    <property type="term" value="P:phosphatidic acid biosynthetic process"/>
    <property type="evidence" value="ECO:0007669"/>
    <property type="project" value="TreeGrafter"/>
</dbReference>
<accession>A0A485LZT7</accession>
<dbReference type="EC" id="2.3.1.-" evidence="4"/>
<dbReference type="AlphaFoldDB" id="A0A485LZT7"/>
<evidence type="ECO:0000259" key="3">
    <source>
        <dbReference type="SMART" id="SM00563"/>
    </source>
</evidence>
<keyword evidence="1 4" id="KW-0808">Transferase</keyword>
<dbReference type="CDD" id="cd07989">
    <property type="entry name" value="LPLAT_AGPAT-like"/>
    <property type="match status" value="1"/>
</dbReference>
<gene>
    <name evidence="4" type="primary">plsC</name>
    <name evidence="4" type="ORF">SCFA_260012</name>
</gene>
<dbReference type="PANTHER" id="PTHR10434">
    <property type="entry name" value="1-ACYL-SN-GLYCEROL-3-PHOSPHATE ACYLTRANSFERASE"/>
    <property type="match status" value="1"/>
</dbReference>
<proteinExistence type="predicted"/>
<dbReference type="PANTHER" id="PTHR10434:SF11">
    <property type="entry name" value="1-ACYL-SN-GLYCEROL-3-PHOSPHATE ACYLTRANSFERASE"/>
    <property type="match status" value="1"/>
</dbReference>
<organism evidence="4">
    <name type="scientific">anaerobic digester metagenome</name>
    <dbReference type="NCBI Taxonomy" id="1263854"/>
    <lineage>
        <taxon>unclassified sequences</taxon>
        <taxon>metagenomes</taxon>
        <taxon>ecological metagenomes</taxon>
    </lineage>
</organism>
<dbReference type="InterPro" id="IPR002123">
    <property type="entry name" value="Plipid/glycerol_acylTrfase"/>
</dbReference>
<dbReference type="GO" id="GO:0005886">
    <property type="term" value="C:plasma membrane"/>
    <property type="evidence" value="ECO:0007669"/>
    <property type="project" value="TreeGrafter"/>
</dbReference>
<dbReference type="SUPFAM" id="SSF69593">
    <property type="entry name" value="Glycerol-3-phosphate (1)-acyltransferase"/>
    <property type="match status" value="1"/>
</dbReference>
<evidence type="ECO:0000256" key="1">
    <source>
        <dbReference type="ARBA" id="ARBA00022679"/>
    </source>
</evidence>
<dbReference type="SMART" id="SM00563">
    <property type="entry name" value="PlsC"/>
    <property type="match status" value="1"/>
</dbReference>
<name>A0A485LZT7_9ZZZZ</name>